<keyword evidence="10 12" id="KW-0472">Membrane</keyword>
<feature type="transmembrane region" description="Helical" evidence="12">
    <location>
        <begin position="93"/>
        <end position="116"/>
    </location>
</feature>
<evidence type="ECO:0000256" key="7">
    <source>
        <dbReference type="ARBA" id="ARBA00022989"/>
    </source>
</evidence>
<dbReference type="RefSeq" id="WP_285765137.1">
    <property type="nucleotide sequence ID" value="NZ_BSYJ01000006.1"/>
</dbReference>
<evidence type="ECO:0000256" key="11">
    <source>
        <dbReference type="ARBA" id="ARBA00023201"/>
    </source>
</evidence>
<evidence type="ECO:0000259" key="13">
    <source>
        <dbReference type="Pfam" id="PF00999"/>
    </source>
</evidence>
<dbReference type="Pfam" id="PF00999">
    <property type="entry name" value="Na_H_Exchanger"/>
    <property type="match status" value="1"/>
</dbReference>
<protein>
    <recommendedName>
        <fullName evidence="13">Cation/H+ exchanger transmembrane domain-containing protein</fullName>
    </recommendedName>
</protein>
<reference evidence="14 15" key="1">
    <citation type="submission" date="2023-04" db="EMBL/GenBank/DDBJ databases">
        <title>Marinobulbifer ophiurae gen. nov., sp. Nov., isolate from tissue of brittle star Ophioplocus japonicus.</title>
        <authorList>
            <person name="Kawano K."/>
            <person name="Sawayama S."/>
            <person name="Nakagawa S."/>
        </authorList>
    </citation>
    <scope>NUCLEOTIDE SEQUENCE [LARGE SCALE GENOMIC DNA]</scope>
    <source>
        <strain evidence="14 15">NKW57</strain>
    </source>
</reference>
<dbReference type="Proteomes" id="UP001224392">
    <property type="component" value="Unassembled WGS sequence"/>
</dbReference>
<feature type="domain" description="Cation/H+ exchanger transmembrane" evidence="13">
    <location>
        <begin position="16"/>
        <end position="399"/>
    </location>
</feature>
<dbReference type="EMBL" id="BSYJ01000006">
    <property type="protein sequence ID" value="GMG88530.1"/>
    <property type="molecule type" value="Genomic_DNA"/>
</dbReference>
<evidence type="ECO:0000256" key="8">
    <source>
        <dbReference type="ARBA" id="ARBA00023053"/>
    </source>
</evidence>
<dbReference type="InterPro" id="IPR018422">
    <property type="entry name" value="Cation/H_exchanger_CPA1"/>
</dbReference>
<sequence length="402" mass="43150">MYAVVTLVGQGLFLALVALTGMWIARFFRGDNTLGCLIAGILAGLLLPVFEFDTGLRYDNIRELVFFLILPILIFRSAWLIDPRIMRRWLMPVLLLATVGVVICWLLVALLTYFGIAHPSGFPWHAALLTGVILAATDPMSVVSKLRQDGADENLVALMEGESIFNDAAAIVLFTVVLGVATSGDGAGLGAVSLYFAVIFLGGIAVGAICGLLVAIVVLLLRNPAASQIALVMGAIGSFYLAEHLAGVSGIMSVMVCAIIARVCLHEHRQAFLKHTSVTWEWLGLLFEALVFVIMGLAITFGMFETHWLAMLIAIAATLLARTVAIFALTPASNLVGRPVPLGWKWVMIWGGLRGVIAIALVLSLPVDLPYWYTVQSMVFGVVLFSVLVQGTSTGLLIKKAA</sequence>
<evidence type="ECO:0000313" key="14">
    <source>
        <dbReference type="EMBL" id="GMG88530.1"/>
    </source>
</evidence>
<evidence type="ECO:0000256" key="6">
    <source>
        <dbReference type="ARBA" id="ARBA00022692"/>
    </source>
</evidence>
<organism evidence="14 15">
    <name type="scientific">Biformimicrobium ophioploci</name>
    <dbReference type="NCBI Taxonomy" id="3036711"/>
    <lineage>
        <taxon>Bacteria</taxon>
        <taxon>Pseudomonadati</taxon>
        <taxon>Pseudomonadota</taxon>
        <taxon>Gammaproteobacteria</taxon>
        <taxon>Cellvibrionales</taxon>
        <taxon>Microbulbiferaceae</taxon>
        <taxon>Biformimicrobium</taxon>
    </lineage>
</organism>
<evidence type="ECO:0000256" key="3">
    <source>
        <dbReference type="ARBA" id="ARBA00022448"/>
    </source>
</evidence>
<evidence type="ECO:0000256" key="1">
    <source>
        <dbReference type="ARBA" id="ARBA00004651"/>
    </source>
</evidence>
<evidence type="ECO:0000256" key="10">
    <source>
        <dbReference type="ARBA" id="ARBA00023136"/>
    </source>
</evidence>
<dbReference type="PANTHER" id="PTHR10110:SF195">
    <property type="entry name" value="NA(+)_H(+) ANTIPORTER NHAS2"/>
    <property type="match status" value="1"/>
</dbReference>
<gene>
    <name evidence="14" type="ORF">MNKW57_28510</name>
</gene>
<feature type="transmembrane region" description="Helical" evidence="12">
    <location>
        <begin position="164"/>
        <end position="182"/>
    </location>
</feature>
<accession>A0ABQ6M2G2</accession>
<evidence type="ECO:0000313" key="15">
    <source>
        <dbReference type="Proteomes" id="UP001224392"/>
    </source>
</evidence>
<keyword evidence="11" id="KW-0739">Sodium transport</keyword>
<feature type="transmembrane region" description="Helical" evidence="12">
    <location>
        <begin position="32"/>
        <end position="52"/>
    </location>
</feature>
<name>A0ABQ6M2G2_9GAMM</name>
<keyword evidence="4" id="KW-0050">Antiport</keyword>
<feature type="transmembrane region" description="Helical" evidence="12">
    <location>
        <begin position="310"/>
        <end position="330"/>
    </location>
</feature>
<evidence type="ECO:0000256" key="9">
    <source>
        <dbReference type="ARBA" id="ARBA00023065"/>
    </source>
</evidence>
<keyword evidence="9" id="KW-0406">Ion transport</keyword>
<evidence type="ECO:0000256" key="12">
    <source>
        <dbReference type="SAM" id="Phobius"/>
    </source>
</evidence>
<evidence type="ECO:0000256" key="2">
    <source>
        <dbReference type="ARBA" id="ARBA00007367"/>
    </source>
</evidence>
<dbReference type="InterPro" id="IPR006153">
    <property type="entry name" value="Cation/H_exchanger_TM"/>
</dbReference>
<proteinExistence type="inferred from homology"/>
<feature type="transmembrane region" description="Helical" evidence="12">
    <location>
        <begin position="194"/>
        <end position="218"/>
    </location>
</feature>
<evidence type="ECO:0000256" key="4">
    <source>
        <dbReference type="ARBA" id="ARBA00022449"/>
    </source>
</evidence>
<keyword evidence="5" id="KW-1003">Cell membrane</keyword>
<feature type="transmembrane region" description="Helical" evidence="12">
    <location>
        <begin position="248"/>
        <end position="265"/>
    </location>
</feature>
<dbReference type="Gene3D" id="6.10.140.1330">
    <property type="match status" value="1"/>
</dbReference>
<dbReference type="PANTHER" id="PTHR10110">
    <property type="entry name" value="SODIUM/HYDROGEN EXCHANGER"/>
    <property type="match status" value="1"/>
</dbReference>
<evidence type="ECO:0000256" key="5">
    <source>
        <dbReference type="ARBA" id="ARBA00022475"/>
    </source>
</evidence>
<feature type="transmembrane region" description="Helical" evidence="12">
    <location>
        <begin position="64"/>
        <end position="81"/>
    </location>
</feature>
<keyword evidence="8" id="KW-0915">Sodium</keyword>
<keyword evidence="7 12" id="KW-1133">Transmembrane helix</keyword>
<feature type="transmembrane region" description="Helical" evidence="12">
    <location>
        <begin position="371"/>
        <end position="398"/>
    </location>
</feature>
<keyword evidence="15" id="KW-1185">Reference proteome</keyword>
<keyword evidence="6 12" id="KW-0812">Transmembrane</keyword>
<comment type="subcellular location">
    <subcellularLocation>
        <location evidence="1">Cell membrane</location>
        <topology evidence="1">Multi-pass membrane protein</topology>
    </subcellularLocation>
</comment>
<keyword evidence="3" id="KW-0813">Transport</keyword>
<comment type="similarity">
    <text evidence="2">Belongs to the monovalent cation:proton antiporter 1 (CPA1) transporter (TC 2.A.36) family.</text>
</comment>
<comment type="caution">
    <text evidence="14">The sequence shown here is derived from an EMBL/GenBank/DDBJ whole genome shotgun (WGS) entry which is preliminary data.</text>
</comment>
<feature type="transmembrane region" description="Helical" evidence="12">
    <location>
        <begin position="285"/>
        <end position="304"/>
    </location>
</feature>
<feature type="transmembrane region" description="Helical" evidence="12">
    <location>
        <begin position="342"/>
        <end position="365"/>
    </location>
</feature>
<feature type="transmembrane region" description="Helical" evidence="12">
    <location>
        <begin position="6"/>
        <end position="25"/>
    </location>
</feature>